<evidence type="ECO:0000313" key="5">
    <source>
        <dbReference type="Proteomes" id="UP000587462"/>
    </source>
</evidence>
<dbReference type="AlphaFoldDB" id="A0A7Y7B5I3"/>
<evidence type="ECO:0000313" key="4">
    <source>
        <dbReference type="EMBL" id="NVK79418.1"/>
    </source>
</evidence>
<proteinExistence type="inferred from homology"/>
<dbReference type="PROSITE" id="PS51904">
    <property type="entry name" value="GLYCOSYL_HYDROL_F25_2"/>
    <property type="match status" value="1"/>
</dbReference>
<dbReference type="GO" id="GO:0016052">
    <property type="term" value="P:carbohydrate catabolic process"/>
    <property type="evidence" value="ECO:0007669"/>
    <property type="project" value="TreeGrafter"/>
</dbReference>
<dbReference type="InterPro" id="IPR002053">
    <property type="entry name" value="Glyco_hydro_25"/>
</dbReference>
<dbReference type="Proteomes" id="UP000587462">
    <property type="component" value="Unassembled WGS sequence"/>
</dbReference>
<evidence type="ECO:0000256" key="3">
    <source>
        <dbReference type="ARBA" id="ARBA00023295"/>
    </source>
</evidence>
<dbReference type="PANTHER" id="PTHR34135:SF2">
    <property type="entry name" value="LYSOZYME"/>
    <property type="match status" value="1"/>
</dbReference>
<reference evidence="4 5" key="1">
    <citation type="submission" date="2020-04" db="EMBL/GenBank/DDBJ databases">
        <title>Draft Genome Sequence of Streptomyces morookaense DSM 40503, an 8-azaguanine-producing strain.</title>
        <authorList>
            <person name="Qi J."/>
            <person name="Gao J.-M."/>
        </authorList>
    </citation>
    <scope>NUCLEOTIDE SEQUENCE [LARGE SCALE GENOMIC DNA]</scope>
    <source>
        <strain evidence="4 5">DSM 40503</strain>
    </source>
</reference>
<dbReference type="SUPFAM" id="SSF51445">
    <property type="entry name" value="(Trans)glycosidases"/>
    <property type="match status" value="1"/>
</dbReference>
<dbReference type="GO" id="GO:0016998">
    <property type="term" value="P:cell wall macromolecule catabolic process"/>
    <property type="evidence" value="ECO:0007669"/>
    <property type="project" value="InterPro"/>
</dbReference>
<dbReference type="Gene3D" id="3.20.20.80">
    <property type="entry name" value="Glycosidases"/>
    <property type="match status" value="1"/>
</dbReference>
<dbReference type="PANTHER" id="PTHR34135">
    <property type="entry name" value="LYSOZYME"/>
    <property type="match status" value="1"/>
</dbReference>
<dbReference type="EMBL" id="JABBXF010000037">
    <property type="protein sequence ID" value="NVK79418.1"/>
    <property type="molecule type" value="Genomic_DNA"/>
</dbReference>
<accession>A0A7Y7B5I3</accession>
<dbReference type="GO" id="GO:0003796">
    <property type="term" value="F:lysozyme activity"/>
    <property type="evidence" value="ECO:0007669"/>
    <property type="project" value="InterPro"/>
</dbReference>
<evidence type="ECO:0000256" key="1">
    <source>
        <dbReference type="ARBA" id="ARBA00010646"/>
    </source>
</evidence>
<sequence>MLHGIDVSSHNSVNYAVSGLDFVFVKVTEGTSYVNPKWVAQRNRAREHGLVVGYYHYVTAGSMSAQCSYFLDKIALRRGDVLALDWEEPGVPCRDKDRWLADARAKAPGHRVVLYCNRDYWLHRDTTDNAGDGLWIADPDHSAGHPGVQHAWTFHQYSESGGIDHNVARFGSRSALRAWAEGAAAAPEEPASAG</sequence>
<gene>
    <name evidence="4" type="ORF">HG542_17325</name>
</gene>
<dbReference type="InterPro" id="IPR017853">
    <property type="entry name" value="GH"/>
</dbReference>
<name>A0A7Y7B5I3_STRMO</name>
<dbReference type="GO" id="GO:0009253">
    <property type="term" value="P:peptidoglycan catabolic process"/>
    <property type="evidence" value="ECO:0007669"/>
    <property type="project" value="InterPro"/>
</dbReference>
<keyword evidence="5" id="KW-1185">Reference proteome</keyword>
<protein>
    <submittedName>
        <fullName evidence="4">Glycoside hydrolase family 25 protein</fullName>
    </submittedName>
</protein>
<evidence type="ECO:0000256" key="2">
    <source>
        <dbReference type="ARBA" id="ARBA00022801"/>
    </source>
</evidence>
<keyword evidence="3" id="KW-0326">Glycosidase</keyword>
<comment type="similarity">
    <text evidence="1">Belongs to the glycosyl hydrolase 25 family.</text>
</comment>
<dbReference type="CDD" id="cd00599">
    <property type="entry name" value="GH25_muramidase"/>
    <property type="match status" value="1"/>
</dbReference>
<dbReference type="Pfam" id="PF01183">
    <property type="entry name" value="Glyco_hydro_25"/>
    <property type="match status" value="1"/>
</dbReference>
<dbReference type="SMART" id="SM00641">
    <property type="entry name" value="Glyco_25"/>
    <property type="match status" value="1"/>
</dbReference>
<organism evidence="4 5">
    <name type="scientific">Streptomyces morookaense</name>
    <name type="common">Streptoverticillium morookaense</name>
    <dbReference type="NCBI Taxonomy" id="1970"/>
    <lineage>
        <taxon>Bacteria</taxon>
        <taxon>Bacillati</taxon>
        <taxon>Actinomycetota</taxon>
        <taxon>Actinomycetes</taxon>
        <taxon>Kitasatosporales</taxon>
        <taxon>Streptomycetaceae</taxon>
        <taxon>Streptomyces</taxon>
    </lineage>
</organism>
<dbReference type="InterPro" id="IPR018077">
    <property type="entry name" value="Glyco_hydro_fam25_subgr"/>
</dbReference>
<comment type="caution">
    <text evidence="4">The sequence shown here is derived from an EMBL/GenBank/DDBJ whole genome shotgun (WGS) entry which is preliminary data.</text>
</comment>
<dbReference type="RefSeq" id="WP_171082424.1">
    <property type="nucleotide sequence ID" value="NZ_BNBU01000001.1"/>
</dbReference>
<keyword evidence="2 4" id="KW-0378">Hydrolase</keyword>